<name>A0A1I7ZPC9_9BILA</name>
<dbReference type="WBParaSite" id="L893_g28299.t1">
    <property type="protein sequence ID" value="L893_g28299.t1"/>
    <property type="gene ID" value="L893_g28299"/>
</dbReference>
<dbReference type="AlphaFoldDB" id="A0A1I7ZPC9"/>
<feature type="region of interest" description="Disordered" evidence="2">
    <location>
        <begin position="99"/>
        <end position="127"/>
    </location>
</feature>
<evidence type="ECO:0000256" key="1">
    <source>
        <dbReference type="SAM" id="Coils"/>
    </source>
</evidence>
<dbReference type="Proteomes" id="UP000095287">
    <property type="component" value="Unplaced"/>
</dbReference>
<evidence type="ECO:0000313" key="4">
    <source>
        <dbReference type="WBParaSite" id="L893_g28299.t1"/>
    </source>
</evidence>
<accession>A0A1I7ZPC9</accession>
<feature type="coiled-coil region" evidence="1">
    <location>
        <begin position="170"/>
        <end position="210"/>
    </location>
</feature>
<keyword evidence="1" id="KW-0175">Coiled coil</keyword>
<keyword evidence="3" id="KW-1185">Reference proteome</keyword>
<evidence type="ECO:0000313" key="3">
    <source>
        <dbReference type="Proteomes" id="UP000095287"/>
    </source>
</evidence>
<protein>
    <submittedName>
        <fullName evidence="4">RRP15-like protein</fullName>
    </submittedName>
</protein>
<reference evidence="4" key="1">
    <citation type="submission" date="2016-11" db="UniProtKB">
        <authorList>
            <consortium name="WormBaseParasite"/>
        </authorList>
    </citation>
    <scope>IDENTIFICATION</scope>
</reference>
<evidence type="ECO:0000256" key="2">
    <source>
        <dbReference type="SAM" id="MobiDB-lite"/>
    </source>
</evidence>
<organism evidence="3 4">
    <name type="scientific">Steinernema glaseri</name>
    <dbReference type="NCBI Taxonomy" id="37863"/>
    <lineage>
        <taxon>Eukaryota</taxon>
        <taxon>Metazoa</taxon>
        <taxon>Ecdysozoa</taxon>
        <taxon>Nematoda</taxon>
        <taxon>Chromadorea</taxon>
        <taxon>Rhabditida</taxon>
        <taxon>Tylenchina</taxon>
        <taxon>Panagrolaimomorpha</taxon>
        <taxon>Strongyloidoidea</taxon>
        <taxon>Steinernematidae</taxon>
        <taxon>Steinernema</taxon>
    </lineage>
</organism>
<proteinExistence type="predicted"/>
<sequence length="273" mass="31442">MRATTHGAADVRFSAMLPNPRASDLHLSVSIHFLRARNSVCSCGRRSFPWVSLLAGFYGLSRFASIFSEPKQQLLLLRDHPTSRRFPDLNLRGAWRPRRSMKVTKKNGADGKKKEKQPRRHFLESDEEENVMDFLDDGADESDDDAPVEVSSKKPDIELVDVEAPEPTFYEQLEAEQEQKMANEAEKKKARNAKKRLRREEKKHKVVEKVDEGVFKLETGSATFNIVSMAKNVVPTRATVTNFREELLQERTRSGRQKVRLNLDHKRKWLRGQ</sequence>